<dbReference type="EMBL" id="JACHIP010000013">
    <property type="protein sequence ID" value="MBB5060436.1"/>
    <property type="molecule type" value="Genomic_DNA"/>
</dbReference>
<evidence type="ECO:0000313" key="4">
    <source>
        <dbReference type="Proteomes" id="UP000540989"/>
    </source>
</evidence>
<dbReference type="InterPro" id="IPR050789">
    <property type="entry name" value="Diverse_Enzym_Activities"/>
</dbReference>
<protein>
    <submittedName>
        <fullName evidence="3">CubicO group peptidase (Beta-lactamase class C family)</fullName>
    </submittedName>
</protein>
<evidence type="ECO:0000256" key="1">
    <source>
        <dbReference type="SAM" id="SignalP"/>
    </source>
</evidence>
<feature type="chain" id="PRO_5030909208" evidence="1">
    <location>
        <begin position="25"/>
        <end position="369"/>
    </location>
</feature>
<reference evidence="3 4" key="1">
    <citation type="submission" date="2020-08" db="EMBL/GenBank/DDBJ databases">
        <title>Genomic Encyclopedia of Type Strains, Phase IV (KMG-V): Genome sequencing to study the core and pangenomes of soil and plant-associated prokaryotes.</title>
        <authorList>
            <person name="Whitman W."/>
        </authorList>
    </citation>
    <scope>NUCLEOTIDE SEQUENCE [LARGE SCALE GENOMIC DNA]</scope>
    <source>
        <strain evidence="3 4">M8UP14</strain>
    </source>
</reference>
<feature type="signal peptide" evidence="1">
    <location>
        <begin position="1"/>
        <end position="24"/>
    </location>
</feature>
<dbReference type="InterPro" id="IPR012338">
    <property type="entry name" value="Beta-lactam/transpept-like"/>
</dbReference>
<dbReference type="AlphaFoldDB" id="A0A7W8E6A0"/>
<organism evidence="3 4">
    <name type="scientific">Granulicella aggregans</name>
    <dbReference type="NCBI Taxonomy" id="474949"/>
    <lineage>
        <taxon>Bacteria</taxon>
        <taxon>Pseudomonadati</taxon>
        <taxon>Acidobacteriota</taxon>
        <taxon>Terriglobia</taxon>
        <taxon>Terriglobales</taxon>
        <taxon>Acidobacteriaceae</taxon>
        <taxon>Granulicella</taxon>
    </lineage>
</organism>
<keyword evidence="1" id="KW-0732">Signal</keyword>
<gene>
    <name evidence="3" type="ORF">HDF16_005172</name>
</gene>
<name>A0A7W8E6A0_9BACT</name>
<sequence length="369" mass="40692">MKTNRIRSWMVVGALLGCTLSTQAQSLPRSTPEAEGISSRAILDFVQAADKNVETFDSFMVLRHGKVIAEGWWKPNYADAPHVLNSVSKSFTSTAVGLAMHEHKLKLDDRVVKFFPTDAPLNASANLRAMTVRDLLTMSGGHDVEPKRDGGPTVKQFLAHAVVFQPGTHFLYNTMGTYVLSSIVTKVTGQTALEYLKPRVFGPLGIESPRWDASPEGNSLGGYGLYLRTEDIAKLGQLYLQKGRWNGKQLVPRKWVEQATSKQIDNQKESHAQIGPDWIEGYGFQFWRCRHNAYRADGAGGQFIVVMPDQDAVVAITADTGNMQGELNAIWDHLLPAFQAAPLSEDPADQAELKGTIANLIAHPKKKDH</sequence>
<dbReference type="SUPFAM" id="SSF56601">
    <property type="entry name" value="beta-lactamase/transpeptidase-like"/>
    <property type="match status" value="1"/>
</dbReference>
<dbReference type="Pfam" id="PF00144">
    <property type="entry name" value="Beta-lactamase"/>
    <property type="match status" value="1"/>
</dbReference>
<keyword evidence="4" id="KW-1185">Reference proteome</keyword>
<dbReference type="InterPro" id="IPR001466">
    <property type="entry name" value="Beta-lactam-related"/>
</dbReference>
<accession>A0A7W8E6A0</accession>
<comment type="caution">
    <text evidence="3">The sequence shown here is derived from an EMBL/GenBank/DDBJ whole genome shotgun (WGS) entry which is preliminary data.</text>
</comment>
<dbReference type="Proteomes" id="UP000540989">
    <property type="component" value="Unassembled WGS sequence"/>
</dbReference>
<dbReference type="RefSeq" id="WP_184222743.1">
    <property type="nucleotide sequence ID" value="NZ_JACHIP010000013.1"/>
</dbReference>
<proteinExistence type="predicted"/>
<dbReference type="Gene3D" id="3.40.710.10">
    <property type="entry name" value="DD-peptidase/beta-lactamase superfamily"/>
    <property type="match status" value="1"/>
</dbReference>
<evidence type="ECO:0000259" key="2">
    <source>
        <dbReference type="Pfam" id="PF00144"/>
    </source>
</evidence>
<feature type="domain" description="Beta-lactamase-related" evidence="2">
    <location>
        <begin position="58"/>
        <end position="322"/>
    </location>
</feature>
<dbReference type="PANTHER" id="PTHR43283">
    <property type="entry name" value="BETA-LACTAMASE-RELATED"/>
    <property type="match status" value="1"/>
</dbReference>
<evidence type="ECO:0000313" key="3">
    <source>
        <dbReference type="EMBL" id="MBB5060436.1"/>
    </source>
</evidence>
<dbReference type="PROSITE" id="PS51257">
    <property type="entry name" value="PROKAR_LIPOPROTEIN"/>
    <property type="match status" value="1"/>
</dbReference>
<dbReference type="PANTHER" id="PTHR43283:SF7">
    <property type="entry name" value="BETA-LACTAMASE-RELATED DOMAIN-CONTAINING PROTEIN"/>
    <property type="match status" value="1"/>
</dbReference>